<dbReference type="Proteomes" id="UP001499979">
    <property type="component" value="Unassembled WGS sequence"/>
</dbReference>
<keyword evidence="2" id="KW-1185">Reference proteome</keyword>
<comment type="caution">
    <text evidence="1">The sequence shown here is derived from an EMBL/GenBank/DDBJ whole genome shotgun (WGS) entry which is preliminary data.</text>
</comment>
<proteinExistence type="predicted"/>
<reference evidence="1 2" key="1">
    <citation type="journal article" date="2019" name="Int. J. Syst. Evol. Microbiol.">
        <title>The Global Catalogue of Microorganisms (GCM) 10K type strain sequencing project: providing services to taxonomists for standard genome sequencing and annotation.</title>
        <authorList>
            <consortium name="The Broad Institute Genomics Platform"/>
            <consortium name="The Broad Institute Genome Sequencing Center for Infectious Disease"/>
            <person name="Wu L."/>
            <person name="Ma J."/>
        </authorList>
    </citation>
    <scope>NUCLEOTIDE SEQUENCE [LARGE SCALE GENOMIC DNA]</scope>
    <source>
        <strain evidence="1 2">JCM 11813</strain>
    </source>
</reference>
<dbReference type="EMBL" id="BAAAJE010000030">
    <property type="protein sequence ID" value="GAA1162518.1"/>
    <property type="molecule type" value="Genomic_DNA"/>
</dbReference>
<sequence>MTNETETITIDSVTIDSVTTVSRTNPDYRHLRITGLETRTGGSWQPVTRRETLQLRAGTTQQVRVVMRSAVLGTRYQRLALTVPASAAGGSGQLSISGGDDVYAEAPYGATIDQMLAFFERQPRNDQVLTRLSVSGMPAVTARLSRQATVGGAYDVQVEVTG</sequence>
<dbReference type="RefSeq" id="WP_343910544.1">
    <property type="nucleotide sequence ID" value="NZ_BAAAJE010000030.1"/>
</dbReference>
<accession>A0ABN1USG2</accession>
<gene>
    <name evidence="1" type="ORF">GCM10009606_45480</name>
</gene>
<evidence type="ECO:0000313" key="2">
    <source>
        <dbReference type="Proteomes" id="UP001499979"/>
    </source>
</evidence>
<evidence type="ECO:0000313" key="1">
    <source>
        <dbReference type="EMBL" id="GAA1162518.1"/>
    </source>
</evidence>
<organism evidence="1 2">
    <name type="scientific">Nocardioides aquiterrae</name>
    <dbReference type="NCBI Taxonomy" id="203799"/>
    <lineage>
        <taxon>Bacteria</taxon>
        <taxon>Bacillati</taxon>
        <taxon>Actinomycetota</taxon>
        <taxon>Actinomycetes</taxon>
        <taxon>Propionibacteriales</taxon>
        <taxon>Nocardioidaceae</taxon>
        <taxon>Nocardioides</taxon>
    </lineage>
</organism>
<protein>
    <submittedName>
        <fullName evidence="1">Uncharacterized protein</fullName>
    </submittedName>
</protein>
<name>A0ABN1USG2_9ACTN</name>